<protein>
    <submittedName>
        <fullName evidence="11">Transmembrane protein 87B</fullName>
    </submittedName>
</protein>
<dbReference type="Proteomes" id="UP000274756">
    <property type="component" value="Unassembled WGS sequence"/>
</dbReference>
<dbReference type="Proteomes" id="UP000038040">
    <property type="component" value="Unplaced"/>
</dbReference>
<gene>
    <name evidence="8" type="ORF">DME_LOCUS9378</name>
</gene>
<feature type="domain" description="GOST seven transmembrane" evidence="7">
    <location>
        <begin position="10"/>
        <end position="39"/>
    </location>
</feature>
<dbReference type="PANTHER" id="PTHR21229">
    <property type="entry name" value="LUNG SEVEN TRANSMEMBRANE RECEPTOR"/>
    <property type="match status" value="1"/>
</dbReference>
<dbReference type="GO" id="GO:0005794">
    <property type="term" value="C:Golgi apparatus"/>
    <property type="evidence" value="ECO:0007669"/>
    <property type="project" value="TreeGrafter"/>
</dbReference>
<feature type="transmembrane region" description="Helical" evidence="6">
    <location>
        <begin position="14"/>
        <end position="32"/>
    </location>
</feature>
<dbReference type="PANTHER" id="PTHR21229:SF1">
    <property type="entry name" value="GH17801P"/>
    <property type="match status" value="1"/>
</dbReference>
<evidence type="ECO:0000259" key="7">
    <source>
        <dbReference type="Pfam" id="PF06814"/>
    </source>
</evidence>
<keyword evidence="10" id="KW-1185">Reference proteome</keyword>
<evidence type="ECO:0000256" key="4">
    <source>
        <dbReference type="ARBA" id="ARBA00022989"/>
    </source>
</evidence>
<dbReference type="EMBL" id="UYYG01001181">
    <property type="protein sequence ID" value="VDN59405.1"/>
    <property type="molecule type" value="Genomic_DNA"/>
</dbReference>
<evidence type="ECO:0000313" key="10">
    <source>
        <dbReference type="Proteomes" id="UP000274756"/>
    </source>
</evidence>
<evidence type="ECO:0000256" key="2">
    <source>
        <dbReference type="ARBA" id="ARBA00022692"/>
    </source>
</evidence>
<dbReference type="InterPro" id="IPR053937">
    <property type="entry name" value="GOST_TM"/>
</dbReference>
<evidence type="ECO:0000256" key="3">
    <source>
        <dbReference type="ARBA" id="ARBA00022729"/>
    </source>
</evidence>
<evidence type="ECO:0000313" key="11">
    <source>
        <dbReference type="WBParaSite" id="DME_0000585401-mRNA-1"/>
    </source>
</evidence>
<reference evidence="11" key="1">
    <citation type="submission" date="2016-04" db="UniProtKB">
        <authorList>
            <consortium name="WormBaseParasite"/>
        </authorList>
    </citation>
    <scope>IDENTIFICATION</scope>
</reference>
<dbReference type="GO" id="GO:0005829">
    <property type="term" value="C:cytosol"/>
    <property type="evidence" value="ECO:0007669"/>
    <property type="project" value="GOC"/>
</dbReference>
<evidence type="ECO:0000256" key="5">
    <source>
        <dbReference type="ARBA" id="ARBA00023136"/>
    </source>
</evidence>
<name>A0A0N4UEP1_DRAME</name>
<keyword evidence="4 6" id="KW-1133">Transmembrane helix</keyword>
<dbReference type="InterPro" id="IPR009637">
    <property type="entry name" value="GPR107/GPR108-like"/>
</dbReference>
<sequence>MVNVVIINFSWVDIAFWHLLFCAILIVIMILWRPSQNNQRYAFTPLLDDSEDENEEDELFSSNFLTAYDVNQRTKSEVRLENEKQKEAEEHDKEIKEDLKWIDVNIPTSVIDKLLLDEDEERTQIELERSKML</sequence>
<organism evidence="9 11">
    <name type="scientific">Dracunculus medinensis</name>
    <name type="common">Guinea worm</name>
    <dbReference type="NCBI Taxonomy" id="318479"/>
    <lineage>
        <taxon>Eukaryota</taxon>
        <taxon>Metazoa</taxon>
        <taxon>Ecdysozoa</taxon>
        <taxon>Nematoda</taxon>
        <taxon>Chromadorea</taxon>
        <taxon>Rhabditida</taxon>
        <taxon>Spirurina</taxon>
        <taxon>Dracunculoidea</taxon>
        <taxon>Dracunculidae</taxon>
        <taxon>Dracunculus</taxon>
    </lineage>
</organism>
<reference evidence="8 10" key="2">
    <citation type="submission" date="2018-11" db="EMBL/GenBank/DDBJ databases">
        <authorList>
            <consortium name="Pathogen Informatics"/>
        </authorList>
    </citation>
    <scope>NUCLEOTIDE SEQUENCE [LARGE SCALE GENOMIC DNA]</scope>
</reference>
<dbReference type="GO" id="GO:0042147">
    <property type="term" value="P:retrograde transport, endosome to Golgi"/>
    <property type="evidence" value="ECO:0007669"/>
    <property type="project" value="TreeGrafter"/>
</dbReference>
<dbReference type="Pfam" id="PF06814">
    <property type="entry name" value="GOST_TM"/>
    <property type="match status" value="1"/>
</dbReference>
<dbReference type="OrthoDB" id="19932at2759"/>
<comment type="subcellular location">
    <subcellularLocation>
        <location evidence="1">Membrane</location>
        <topology evidence="1">Multi-pass membrane protein</topology>
    </subcellularLocation>
</comment>
<keyword evidence="3" id="KW-0732">Signal</keyword>
<evidence type="ECO:0000313" key="8">
    <source>
        <dbReference type="EMBL" id="VDN59405.1"/>
    </source>
</evidence>
<evidence type="ECO:0000256" key="1">
    <source>
        <dbReference type="ARBA" id="ARBA00004141"/>
    </source>
</evidence>
<proteinExistence type="predicted"/>
<evidence type="ECO:0000256" key="6">
    <source>
        <dbReference type="SAM" id="Phobius"/>
    </source>
</evidence>
<dbReference type="WBParaSite" id="DME_0000585401-mRNA-1">
    <property type="protein sequence ID" value="DME_0000585401-mRNA-1"/>
    <property type="gene ID" value="DME_0000585401"/>
</dbReference>
<keyword evidence="5 6" id="KW-0472">Membrane</keyword>
<dbReference type="STRING" id="318479.A0A0N4UEP1"/>
<accession>A0A0N4UEP1</accession>
<keyword evidence="2 6" id="KW-0812">Transmembrane</keyword>
<dbReference type="GO" id="GO:0016020">
    <property type="term" value="C:membrane"/>
    <property type="evidence" value="ECO:0007669"/>
    <property type="project" value="UniProtKB-SubCell"/>
</dbReference>
<evidence type="ECO:0000313" key="9">
    <source>
        <dbReference type="Proteomes" id="UP000038040"/>
    </source>
</evidence>
<dbReference type="AlphaFoldDB" id="A0A0N4UEP1"/>